<dbReference type="EMBL" id="JYNV01000198">
    <property type="protein sequence ID" value="KZM23339.1"/>
    <property type="molecule type" value="Genomic_DNA"/>
</dbReference>
<proteinExistence type="predicted"/>
<keyword evidence="3" id="KW-1185">Reference proteome</keyword>
<feature type="region of interest" description="Disordered" evidence="1">
    <location>
        <begin position="248"/>
        <end position="324"/>
    </location>
</feature>
<evidence type="ECO:0000313" key="2">
    <source>
        <dbReference type="EMBL" id="KZM23339.1"/>
    </source>
</evidence>
<feature type="region of interest" description="Disordered" evidence="1">
    <location>
        <begin position="143"/>
        <end position="162"/>
    </location>
</feature>
<feature type="compositionally biased region" description="Polar residues" evidence="1">
    <location>
        <begin position="1"/>
        <end position="11"/>
    </location>
</feature>
<evidence type="ECO:0000313" key="3">
    <source>
        <dbReference type="Proteomes" id="UP000076837"/>
    </source>
</evidence>
<organism evidence="2 3">
    <name type="scientific">Didymella rabiei</name>
    <name type="common">Chickpea ascochyta blight fungus</name>
    <name type="synonym">Mycosphaerella rabiei</name>
    <dbReference type="NCBI Taxonomy" id="5454"/>
    <lineage>
        <taxon>Eukaryota</taxon>
        <taxon>Fungi</taxon>
        <taxon>Dikarya</taxon>
        <taxon>Ascomycota</taxon>
        <taxon>Pezizomycotina</taxon>
        <taxon>Dothideomycetes</taxon>
        <taxon>Pleosporomycetidae</taxon>
        <taxon>Pleosporales</taxon>
        <taxon>Pleosporineae</taxon>
        <taxon>Didymellaceae</taxon>
        <taxon>Ascochyta</taxon>
    </lineage>
</organism>
<sequence>MSSHEYPSSNMRAPLAQDVTANLLPLVPRPEDRGRRRSRSNALSYVPREIPPRSHFHHTEFTANPHAPAQFSRRREPQSDEEERESARESKRYAGSRGFSSSSIPTPLPTTSRAEPASSSSSPRGSASRMPDLEGLRKLLQMTKIRKAPGPSPEEVETRYEPRSNGLAEARLNRAVIKATCPFLPSKNKLTEQMVTKLTGEINAWTESHERKMKEARRQEAMQHGLTAEQKAADDEWKDVLSAYSDQSSYDKDAGEVDDCQDVDISWSPSPSKASSDALLSPNSDSSHPGICGSSAIPMGPYPHRKHPTLQPDDSNASEDQVDDRAGCRGWGVWDLLTCLQCR</sequence>
<gene>
    <name evidence="2" type="ORF">ST47_g5525</name>
</gene>
<evidence type="ECO:0000256" key="1">
    <source>
        <dbReference type="SAM" id="MobiDB-lite"/>
    </source>
</evidence>
<dbReference type="Proteomes" id="UP000076837">
    <property type="component" value="Unassembled WGS sequence"/>
</dbReference>
<feature type="region of interest" description="Disordered" evidence="1">
    <location>
        <begin position="1"/>
        <end position="131"/>
    </location>
</feature>
<feature type="compositionally biased region" description="Low complexity" evidence="1">
    <location>
        <begin position="100"/>
        <end position="130"/>
    </location>
</feature>
<accession>A0A163DT95</accession>
<comment type="caution">
    <text evidence="2">The sequence shown here is derived from an EMBL/GenBank/DDBJ whole genome shotgun (WGS) entry which is preliminary data.</text>
</comment>
<name>A0A163DT95_DIDRA</name>
<protein>
    <submittedName>
        <fullName evidence="2">Uncharacterized protein</fullName>
    </submittedName>
</protein>
<feature type="compositionally biased region" description="Low complexity" evidence="1">
    <location>
        <begin position="266"/>
        <end position="282"/>
    </location>
</feature>
<reference evidence="2 3" key="1">
    <citation type="journal article" date="2016" name="Sci. Rep.">
        <title>Draft genome sequencing and secretome analysis of fungal phytopathogen Ascochyta rabiei provides insight into the necrotrophic effector repertoire.</title>
        <authorList>
            <person name="Verma S."/>
            <person name="Gazara R.K."/>
            <person name="Nizam S."/>
            <person name="Parween S."/>
            <person name="Chattopadhyay D."/>
            <person name="Verma P.K."/>
        </authorList>
    </citation>
    <scope>NUCLEOTIDE SEQUENCE [LARGE SCALE GENOMIC DNA]</scope>
    <source>
        <strain evidence="2 3">ArDII</strain>
    </source>
</reference>
<dbReference type="AlphaFoldDB" id="A0A163DT95"/>